<dbReference type="InterPro" id="IPR023214">
    <property type="entry name" value="HAD_sf"/>
</dbReference>
<comment type="caution">
    <text evidence="2">The sequence shown here is derived from an EMBL/GenBank/DDBJ whole genome shotgun (WGS) entry which is preliminary data.</text>
</comment>
<sequence length="245" mass="26994">MIKAILFDLDDTLLSINLAAFMARYTADLSDMLARIGRVSSPRAAAALATAYLAMQNDARDDNLTNAEVFINAVKQRIDVDFGDAVVADALDFYDREVLPTRNSSIIHAVPREGAHKAIEQARDMGLIVALATNPAFSEGCLQTRLGWANLTLDTFDLVSHIGNSHRLKPHARYFQEFVATLKLTPEECLMVGNDATRDFPRPDVGLKTAYVGHARPKRAVWRGDTAAFARELPALVDRLNTLGR</sequence>
<dbReference type="PANTHER" id="PTHR43316">
    <property type="entry name" value="HYDROLASE, HALOACID DELAHOGENASE-RELATED"/>
    <property type="match status" value="1"/>
</dbReference>
<proteinExistence type="predicted"/>
<dbReference type="PRINTS" id="PR00413">
    <property type="entry name" value="HADHALOGNASE"/>
</dbReference>
<dbReference type="InterPro" id="IPR006439">
    <property type="entry name" value="HAD-SF_hydro_IA"/>
</dbReference>
<dbReference type="EMBL" id="DVMQ01000014">
    <property type="protein sequence ID" value="HIU24151.1"/>
    <property type="molecule type" value="Genomic_DNA"/>
</dbReference>
<reference evidence="2" key="2">
    <citation type="journal article" date="2021" name="PeerJ">
        <title>Extensive microbial diversity within the chicken gut microbiome revealed by metagenomics and culture.</title>
        <authorList>
            <person name="Gilroy R."/>
            <person name="Ravi A."/>
            <person name="Getino M."/>
            <person name="Pursley I."/>
            <person name="Horton D.L."/>
            <person name="Alikhan N.F."/>
            <person name="Baker D."/>
            <person name="Gharbi K."/>
            <person name="Hall N."/>
            <person name="Watson M."/>
            <person name="Adriaenssens E.M."/>
            <person name="Foster-Nyarko E."/>
            <person name="Jarju S."/>
            <person name="Secka A."/>
            <person name="Antonio M."/>
            <person name="Oren A."/>
            <person name="Chaudhuri R.R."/>
            <person name="La Ragione R."/>
            <person name="Hildebrand F."/>
            <person name="Pallen M.J."/>
        </authorList>
    </citation>
    <scope>NUCLEOTIDE SEQUENCE</scope>
    <source>
        <strain evidence="2">ChiHjej12B11-29160</strain>
    </source>
</reference>
<evidence type="ECO:0000313" key="3">
    <source>
        <dbReference type="Proteomes" id="UP000824078"/>
    </source>
</evidence>
<dbReference type="GO" id="GO:0016787">
    <property type="term" value="F:hydrolase activity"/>
    <property type="evidence" value="ECO:0007669"/>
    <property type="project" value="UniProtKB-KW"/>
</dbReference>
<dbReference type="Pfam" id="PF00702">
    <property type="entry name" value="Hydrolase"/>
    <property type="match status" value="1"/>
</dbReference>
<dbReference type="PANTHER" id="PTHR43316:SF3">
    <property type="entry name" value="HALOACID DEHALOGENASE, TYPE II (AFU_ORTHOLOGUE AFUA_2G07750)-RELATED"/>
    <property type="match status" value="1"/>
</dbReference>
<dbReference type="Proteomes" id="UP000824078">
    <property type="component" value="Unassembled WGS sequence"/>
</dbReference>
<keyword evidence="1 2" id="KW-0378">Hydrolase</keyword>
<evidence type="ECO:0000313" key="2">
    <source>
        <dbReference type="EMBL" id="HIU24151.1"/>
    </source>
</evidence>
<dbReference type="InterPro" id="IPR036412">
    <property type="entry name" value="HAD-like_sf"/>
</dbReference>
<accession>A0A9D1HWR8</accession>
<reference evidence="2" key="1">
    <citation type="submission" date="2020-10" db="EMBL/GenBank/DDBJ databases">
        <authorList>
            <person name="Gilroy R."/>
        </authorList>
    </citation>
    <scope>NUCLEOTIDE SEQUENCE</scope>
    <source>
        <strain evidence="2">ChiHjej12B11-29160</strain>
    </source>
</reference>
<protein>
    <submittedName>
        <fullName evidence="2">HAD family hydrolase</fullName>
    </submittedName>
</protein>
<gene>
    <name evidence="2" type="ORF">IAD17_04455</name>
</gene>
<organism evidence="2 3">
    <name type="scientific">Candidatus Coprovicinus avistercoris</name>
    <dbReference type="NCBI Taxonomy" id="2840754"/>
    <lineage>
        <taxon>Bacteria</taxon>
        <taxon>Bacillati</taxon>
        <taxon>Actinomycetota</taxon>
        <taxon>Coriobacteriia</taxon>
        <taxon>Coriobacteriales</taxon>
        <taxon>Coriobacteriaceae</taxon>
        <taxon>Coriobacteriaceae incertae sedis</taxon>
        <taxon>Candidatus Coprovicinus</taxon>
    </lineage>
</organism>
<evidence type="ECO:0000256" key="1">
    <source>
        <dbReference type="ARBA" id="ARBA00022801"/>
    </source>
</evidence>
<dbReference type="Gene3D" id="3.40.50.1000">
    <property type="entry name" value="HAD superfamily/HAD-like"/>
    <property type="match status" value="1"/>
</dbReference>
<dbReference type="AlphaFoldDB" id="A0A9D1HWR8"/>
<dbReference type="InterPro" id="IPR051540">
    <property type="entry name" value="S-2-haloacid_dehalogenase"/>
</dbReference>
<dbReference type="SUPFAM" id="SSF56784">
    <property type="entry name" value="HAD-like"/>
    <property type="match status" value="1"/>
</dbReference>
<name>A0A9D1HWR8_9ACTN</name>